<dbReference type="Pfam" id="PF00271">
    <property type="entry name" value="Helicase_C"/>
    <property type="match status" value="1"/>
</dbReference>
<protein>
    <recommendedName>
        <fullName evidence="9">Transcription-repair-coupling factor</fullName>
        <shortName evidence="9">TRCF</shortName>
        <ecNumber evidence="9">3.6.4.-</ecNumber>
    </recommendedName>
</protein>
<keyword evidence="4 9" id="KW-0378">Hydrolase</keyword>
<keyword evidence="8 9" id="KW-0234">DNA repair</keyword>
<dbReference type="PANTHER" id="PTHR47964">
    <property type="entry name" value="ATP-DEPENDENT DNA HELICASE HOMOLOG RECG, CHLOROPLASTIC"/>
    <property type="match status" value="1"/>
</dbReference>
<evidence type="ECO:0000256" key="4">
    <source>
        <dbReference type="ARBA" id="ARBA00022801"/>
    </source>
</evidence>
<dbReference type="Pfam" id="PF02559">
    <property type="entry name" value="CarD_TRCF_RID"/>
    <property type="match status" value="1"/>
</dbReference>
<dbReference type="Gene3D" id="2.40.10.170">
    <property type="match status" value="1"/>
</dbReference>
<reference evidence="12 13" key="1">
    <citation type="submission" date="2016-12" db="EMBL/GenBank/DDBJ databases">
        <title>Isolation and genomic insights into novel planktonic Zetaproteobacteria from stratified waters of the Chesapeake Bay.</title>
        <authorList>
            <person name="McAllister S.M."/>
            <person name="Kato S."/>
            <person name="Chan C.S."/>
            <person name="Chiu B.K."/>
            <person name="Field E.K."/>
        </authorList>
    </citation>
    <scope>NUCLEOTIDE SEQUENCE [LARGE SCALE GENOMIC DNA]</scope>
    <source>
        <strain evidence="12 13">CP-8</strain>
    </source>
</reference>
<evidence type="ECO:0000256" key="8">
    <source>
        <dbReference type="ARBA" id="ARBA00023204"/>
    </source>
</evidence>
<keyword evidence="13" id="KW-1185">Reference proteome</keyword>
<keyword evidence="3 9" id="KW-0227">DNA damage</keyword>
<dbReference type="InterPro" id="IPR037235">
    <property type="entry name" value="TRCF-like_C_D7"/>
</dbReference>
<proteinExistence type="inferred from homology"/>
<keyword evidence="5" id="KW-0347">Helicase</keyword>
<keyword evidence="2 9" id="KW-0547">Nucleotide-binding</keyword>
<sequence length="1125" mass="125710">MRRPMTESNTTEKTQALSALTGLAWQLAALARSNRLSVWICPDLRSYRQLAEETAFFLQHEPGLLWRFPAWEVLPYDRVSPHHGIVGERFATLGRLLGTPNPTGLILTPLPAWLQRIAPPESVASHVWQLEQGSPFDITTLKSRLSEAGMIAAERVLAPGEFAARGGLFDVWPATESTPLRIDLFGDEIESIRRFDPETQRSGEALKCFTSVPVREVILDEPGREQFVAAFRSRFPQLRKHPMLTAAMAGRPHPGIEALLPLAYQKTSRLLDYLPEDVAVYGPEGLDSQQLAFAGQVRAQFEMVKASAEPSISPQELYAVETPTQPQPLARTAIEAAPSISDFSNRRQPLHAMQETLLDRVNSGWRISLVAHGLGQQERMLEVCSDLAGEIPELHPLSIAKNQKFASCIGYLDTGFAVPDEKLLLLTGRELLGQRLPRKRGRGTTVLRADIFSSLAELKIGDPVVHEDHGVGRYQGLETMGDEEELADFIKIEYAGGAHVFVPVEELSRLHRYSGEESPQLNKLGSERWRRTRERVQRDLLAMAHELIDIEAERTSARRPPCRLEGPLLDAYEEFVARFPFEETDDQAEAIDAVMADLARERPMDRVICGDVGFGKTEVAMRAAFVLAESGRQVALLAPTTVLANQHFSSFSERFSGTGLKVAMISRLQGKKEVERITRELASGEIRVLVGTHRLLTDTFEFADLGMVIVDEEQRFGVKHKQKLKALHAGVDLLTLTATPIPRTLHQTLSGLRSVSIISTPPAEREAIRTMVSSFDSHIAAEAIRRELYRGGQVYYLHNHVKSIGRIADRLREEVPEAEIGIAHGQMSPAELDRQMMAFYEGRLHILVCTTIVESGLDVPNANTLIIERADLLGLSQLHQIRGRVGRSHRQAYAYLFTPDPRAMTADARERLQAIAEHTELGAGFLLARQDMEIRGAGNLLGAEQSGRIEEIGLDMYMEMLTEAVSEARGESRKPKQPVDMHLGLNAILPPDYVPQPGERLNLYRRISRATDDAQITLLFEEMSDRFGRMPDEAKYCLEQQRIRWRSEQLALASLRGSAQGMRLNFTADSPIEPVDLLMRVQKEPNRFRLTPDGNLTLLQESSNFREQLKGCIAFLDSLLESSSS</sequence>
<evidence type="ECO:0000256" key="5">
    <source>
        <dbReference type="ARBA" id="ARBA00022806"/>
    </source>
</evidence>
<dbReference type="Gene3D" id="3.40.50.11140">
    <property type="match status" value="1"/>
</dbReference>
<dbReference type="SMART" id="SM00487">
    <property type="entry name" value="DEXDc"/>
    <property type="match status" value="1"/>
</dbReference>
<dbReference type="Pfam" id="PF17757">
    <property type="entry name" value="UvrB_inter"/>
    <property type="match status" value="1"/>
</dbReference>
<dbReference type="Pfam" id="PF00270">
    <property type="entry name" value="DEAD"/>
    <property type="match status" value="1"/>
</dbReference>
<dbReference type="CDD" id="cd17991">
    <property type="entry name" value="DEXHc_TRCF"/>
    <property type="match status" value="1"/>
</dbReference>
<dbReference type="InterPro" id="IPR041471">
    <property type="entry name" value="UvrB_inter"/>
</dbReference>
<name>A0A2K8L209_9PROT</name>
<dbReference type="HAMAP" id="MF_00969">
    <property type="entry name" value="TRCF"/>
    <property type="match status" value="1"/>
</dbReference>
<dbReference type="EC" id="3.6.4.-" evidence="9"/>
<dbReference type="GO" id="GO:0006355">
    <property type="term" value="P:regulation of DNA-templated transcription"/>
    <property type="evidence" value="ECO:0007669"/>
    <property type="project" value="UniProtKB-UniRule"/>
</dbReference>
<dbReference type="GO" id="GO:0005737">
    <property type="term" value="C:cytoplasm"/>
    <property type="evidence" value="ECO:0007669"/>
    <property type="project" value="UniProtKB-SubCell"/>
</dbReference>
<dbReference type="InterPro" id="IPR047112">
    <property type="entry name" value="RecG/Mfd"/>
</dbReference>
<dbReference type="InterPro" id="IPR014001">
    <property type="entry name" value="Helicase_ATP-bd"/>
</dbReference>
<dbReference type="Gene3D" id="3.40.50.300">
    <property type="entry name" value="P-loop containing nucleotide triphosphate hydrolases"/>
    <property type="match status" value="2"/>
</dbReference>
<evidence type="ECO:0000256" key="9">
    <source>
        <dbReference type="HAMAP-Rule" id="MF_00969"/>
    </source>
</evidence>
<dbReference type="GO" id="GO:0005524">
    <property type="term" value="F:ATP binding"/>
    <property type="evidence" value="ECO:0007669"/>
    <property type="project" value="UniProtKB-UniRule"/>
</dbReference>
<dbReference type="AlphaFoldDB" id="A0A2K8L209"/>
<dbReference type="KEGG" id="mfn:Ga0123462_0473"/>
<dbReference type="GO" id="GO:0016787">
    <property type="term" value="F:hydrolase activity"/>
    <property type="evidence" value="ECO:0007669"/>
    <property type="project" value="UniProtKB-KW"/>
</dbReference>
<dbReference type="GO" id="GO:0003678">
    <property type="term" value="F:DNA helicase activity"/>
    <property type="evidence" value="ECO:0007669"/>
    <property type="project" value="TreeGrafter"/>
</dbReference>
<gene>
    <name evidence="9" type="primary">mfd</name>
    <name evidence="12" type="ORF">Ga0123462_0473</name>
</gene>
<dbReference type="InterPro" id="IPR036101">
    <property type="entry name" value="CarD-like/TRCF_RID_sf"/>
</dbReference>
<dbReference type="PROSITE" id="PS51194">
    <property type="entry name" value="HELICASE_CTER"/>
    <property type="match status" value="1"/>
</dbReference>
<evidence type="ECO:0000256" key="1">
    <source>
        <dbReference type="ARBA" id="ARBA00022490"/>
    </source>
</evidence>
<feature type="domain" description="Helicase C-terminal" evidence="11">
    <location>
        <begin position="783"/>
        <end position="933"/>
    </location>
</feature>
<dbReference type="GO" id="GO:0000716">
    <property type="term" value="P:transcription-coupled nucleotide-excision repair, DNA damage recognition"/>
    <property type="evidence" value="ECO:0007669"/>
    <property type="project" value="UniProtKB-UniRule"/>
</dbReference>
<evidence type="ECO:0000256" key="2">
    <source>
        <dbReference type="ARBA" id="ARBA00022741"/>
    </source>
</evidence>
<evidence type="ECO:0000313" key="13">
    <source>
        <dbReference type="Proteomes" id="UP000231637"/>
    </source>
</evidence>
<keyword evidence="7 9" id="KW-0238">DNA-binding</keyword>
<dbReference type="Gene3D" id="3.30.2060.10">
    <property type="entry name" value="Penicillin-binding protein 1b domain"/>
    <property type="match status" value="1"/>
</dbReference>
<accession>A0A2K8L209</accession>
<dbReference type="Gene3D" id="3.90.1150.50">
    <property type="entry name" value="Transcription-repair-coupling factor, D7 domain"/>
    <property type="match status" value="1"/>
</dbReference>
<keyword evidence="1 9" id="KW-0963">Cytoplasm</keyword>
<comment type="subcellular location">
    <subcellularLocation>
        <location evidence="9">Cytoplasm</location>
    </subcellularLocation>
</comment>
<comment type="similarity">
    <text evidence="9">In the C-terminal section; belongs to the helicase family. RecG subfamily.</text>
</comment>
<comment type="function">
    <text evidence="9">Couples transcription and DNA repair by recognizing RNA polymerase (RNAP) stalled at DNA lesions. Mediates ATP-dependent release of RNAP and its truncated transcript from the DNA, and recruitment of nucleotide excision repair machinery to the damaged site.</text>
</comment>
<keyword evidence="6 9" id="KW-0067">ATP-binding</keyword>
<evidence type="ECO:0000259" key="11">
    <source>
        <dbReference type="PROSITE" id="PS51194"/>
    </source>
</evidence>
<evidence type="ECO:0000259" key="10">
    <source>
        <dbReference type="PROSITE" id="PS51192"/>
    </source>
</evidence>
<dbReference type="SUPFAM" id="SSF52540">
    <property type="entry name" value="P-loop containing nucleoside triphosphate hydrolases"/>
    <property type="match status" value="4"/>
</dbReference>
<evidence type="ECO:0000256" key="6">
    <source>
        <dbReference type="ARBA" id="ARBA00022840"/>
    </source>
</evidence>
<organism evidence="12 13">
    <name type="scientific">Mariprofundus ferrinatatus</name>
    <dbReference type="NCBI Taxonomy" id="1921087"/>
    <lineage>
        <taxon>Bacteria</taxon>
        <taxon>Pseudomonadati</taxon>
        <taxon>Pseudomonadota</taxon>
        <taxon>Candidatius Mariprofundia</taxon>
        <taxon>Mariprofundales</taxon>
        <taxon>Mariprofundaceae</taxon>
        <taxon>Mariprofundus</taxon>
    </lineage>
</organism>
<dbReference type="PROSITE" id="PS51192">
    <property type="entry name" value="HELICASE_ATP_BIND_1"/>
    <property type="match status" value="1"/>
</dbReference>
<comment type="similarity">
    <text evidence="9">In the N-terminal section; belongs to the UvrB family.</text>
</comment>
<dbReference type="SMART" id="SM00490">
    <property type="entry name" value="HELICc"/>
    <property type="match status" value="1"/>
</dbReference>
<feature type="domain" description="Helicase ATP-binding" evidence="10">
    <location>
        <begin position="597"/>
        <end position="758"/>
    </location>
</feature>
<dbReference type="InterPro" id="IPR027417">
    <property type="entry name" value="P-loop_NTPase"/>
</dbReference>
<dbReference type="SUPFAM" id="SSF141259">
    <property type="entry name" value="CarD-like"/>
    <property type="match status" value="1"/>
</dbReference>
<dbReference type="InterPro" id="IPR004576">
    <property type="entry name" value="Mfd"/>
</dbReference>
<dbReference type="InterPro" id="IPR003711">
    <property type="entry name" value="CarD-like/TRCF_RID"/>
</dbReference>
<dbReference type="InterPro" id="IPR001650">
    <property type="entry name" value="Helicase_C-like"/>
</dbReference>
<dbReference type="InterPro" id="IPR011545">
    <property type="entry name" value="DEAD/DEAH_box_helicase_dom"/>
</dbReference>
<dbReference type="GO" id="GO:0003684">
    <property type="term" value="F:damaged DNA binding"/>
    <property type="evidence" value="ECO:0007669"/>
    <property type="project" value="InterPro"/>
</dbReference>
<dbReference type="PANTHER" id="PTHR47964:SF1">
    <property type="entry name" value="ATP-DEPENDENT DNA HELICASE HOMOLOG RECG, CHLOROPLASTIC"/>
    <property type="match status" value="1"/>
</dbReference>
<evidence type="ECO:0000313" key="12">
    <source>
        <dbReference type="EMBL" id="ATX81348.1"/>
    </source>
</evidence>
<dbReference type="Gene3D" id="3.40.50.11180">
    <property type="match status" value="1"/>
</dbReference>
<evidence type="ECO:0000256" key="7">
    <source>
        <dbReference type="ARBA" id="ARBA00023125"/>
    </source>
</evidence>
<dbReference type="SMART" id="SM01058">
    <property type="entry name" value="CarD_TRCF"/>
    <property type="match status" value="1"/>
</dbReference>
<dbReference type="InterPro" id="IPR005118">
    <property type="entry name" value="TRCF_C"/>
</dbReference>
<dbReference type="Pfam" id="PF03461">
    <property type="entry name" value="TRCF"/>
    <property type="match status" value="1"/>
</dbReference>
<dbReference type="SMART" id="SM00982">
    <property type="entry name" value="TRCF"/>
    <property type="match status" value="1"/>
</dbReference>
<dbReference type="NCBIfam" id="TIGR00580">
    <property type="entry name" value="mfd"/>
    <property type="match status" value="1"/>
</dbReference>
<evidence type="ECO:0000256" key="3">
    <source>
        <dbReference type="ARBA" id="ARBA00022763"/>
    </source>
</evidence>
<dbReference type="EMBL" id="CP018800">
    <property type="protein sequence ID" value="ATX81348.1"/>
    <property type="molecule type" value="Genomic_DNA"/>
</dbReference>
<dbReference type="SUPFAM" id="SSF143517">
    <property type="entry name" value="TRCF domain-like"/>
    <property type="match status" value="1"/>
</dbReference>
<dbReference type="Proteomes" id="UP000231637">
    <property type="component" value="Chromosome"/>
</dbReference>